<dbReference type="AlphaFoldDB" id="A0A2Z3H8Y1"/>
<proteinExistence type="predicted"/>
<feature type="transmembrane region" description="Helical" evidence="1">
    <location>
        <begin position="51"/>
        <end position="74"/>
    </location>
</feature>
<name>A0A2Z3H8Y1_9BACT</name>
<dbReference type="EMBL" id="CP025958">
    <property type="protein sequence ID" value="AWM39455.1"/>
    <property type="molecule type" value="Genomic_DNA"/>
</dbReference>
<sequence length="589" mass="65799">MPLFLVMPPWCDVTLYQMAARNVLRGGTHYRDIFDTNLPGFVWLMAGAKLLFGWSTGALRAVDLMVIAGATAALCRFVRRCGGTRYTVAWLVAAVALFYPFTSEFNHIQRDPWMLLPATLAAWLRFRRVQNGTNAALLEGFLWGAALWLKPHIVIPALAVWAVSAVLLARQEPRRNVLRDLAALVCGGAVAGAPGVVWLVATGAWPHFLDIFLNWNPAYLADNAPLAARIGGLFEMHRPWGLLHFAALPLALLALWEARVWSRTPGPPAGVFRPKLWYTPAESEGAAAARAILAALYLGWAAQAVGLQKSLDYVYVPVTLLAFAVVAAQRWCFGFLYLVWFVAVGALLNLADTYPNDIAPWVYKLDPADAKGKFEKHALADGEIMKLWGRALTEGDTPELRDRIGQYTGVHCGTNWEDLTSVASHLRAIEPPLRAGELNCWHDSTHPLYLMLDLDPATRYMHYGTAFDIKELGPLSPGQKTKREQIADAVRASRQRYVVSDLLRTNQDPRAPYRSESWRNGDPLPVWLPDHERQKFPWNQPVVFRSGRYVVHRIDPSVPLGEIRVPDWNSLDELLMPRPPKLGGISIFR</sequence>
<reference evidence="2 3" key="1">
    <citation type="submission" date="2018-01" db="EMBL/GenBank/DDBJ databases">
        <title>G. obscuriglobus.</title>
        <authorList>
            <person name="Franke J."/>
            <person name="Blomberg W."/>
            <person name="Selmecki A."/>
        </authorList>
    </citation>
    <scope>NUCLEOTIDE SEQUENCE [LARGE SCALE GENOMIC DNA]</scope>
    <source>
        <strain evidence="2 3">DSM 5831</strain>
    </source>
</reference>
<gene>
    <name evidence="2" type="ORF">C1280_22325</name>
</gene>
<evidence type="ECO:0008006" key="4">
    <source>
        <dbReference type="Google" id="ProtNLM"/>
    </source>
</evidence>
<organism evidence="2 3">
    <name type="scientific">Gemmata obscuriglobus</name>
    <dbReference type="NCBI Taxonomy" id="114"/>
    <lineage>
        <taxon>Bacteria</taxon>
        <taxon>Pseudomonadati</taxon>
        <taxon>Planctomycetota</taxon>
        <taxon>Planctomycetia</taxon>
        <taxon>Gemmatales</taxon>
        <taxon>Gemmataceae</taxon>
        <taxon>Gemmata</taxon>
    </lineage>
</organism>
<keyword evidence="3" id="KW-1185">Reference proteome</keyword>
<evidence type="ECO:0000313" key="2">
    <source>
        <dbReference type="EMBL" id="AWM39455.1"/>
    </source>
</evidence>
<keyword evidence="1" id="KW-0812">Transmembrane</keyword>
<accession>A0A2Z3H8Y1</accession>
<feature type="transmembrane region" description="Helical" evidence="1">
    <location>
        <begin position="86"/>
        <end position="102"/>
    </location>
</feature>
<keyword evidence="1" id="KW-0472">Membrane</keyword>
<protein>
    <recommendedName>
        <fullName evidence="4">Glycosyltransferase RgtA/B/C/D-like domain-containing protein</fullName>
    </recommendedName>
</protein>
<keyword evidence="1" id="KW-1133">Transmembrane helix</keyword>
<evidence type="ECO:0000256" key="1">
    <source>
        <dbReference type="SAM" id="Phobius"/>
    </source>
</evidence>
<dbReference type="KEGG" id="gog:C1280_22325"/>
<dbReference type="RefSeq" id="WP_010044031.1">
    <property type="nucleotide sequence ID" value="NZ_CP025958.1"/>
</dbReference>
<feature type="transmembrane region" description="Helical" evidence="1">
    <location>
        <begin position="147"/>
        <end position="169"/>
    </location>
</feature>
<feature type="transmembrane region" description="Helical" evidence="1">
    <location>
        <begin position="181"/>
        <end position="205"/>
    </location>
</feature>
<dbReference type="Proteomes" id="UP000245802">
    <property type="component" value="Chromosome"/>
</dbReference>
<dbReference type="OrthoDB" id="227142at2"/>
<evidence type="ECO:0000313" key="3">
    <source>
        <dbReference type="Proteomes" id="UP000245802"/>
    </source>
</evidence>